<dbReference type="EMBL" id="QIBZ01000008">
    <property type="protein sequence ID" value="RNM34879.1"/>
    <property type="molecule type" value="Genomic_DNA"/>
</dbReference>
<dbReference type="Pfam" id="PF13399">
    <property type="entry name" value="LytR_C"/>
    <property type="match status" value="1"/>
</dbReference>
<comment type="caution">
    <text evidence="2">The sequence shown here is derived from an EMBL/GenBank/DDBJ whole genome shotgun (WGS) entry which is preliminary data.</text>
</comment>
<sequence length="160" mass="17268">MTLLSCQSSIETDGQPAVDQAATERIKSGYYDHRVASQMTSERFDQLITDGLDYAEGSYPEANILIANNTVVEGLAADAASELASHGFASATAQNNENAPSTSDATWIHYYDDQYEQAAAQIAAILNLDNTAVSGPHDHRSENSSEEYDVIVNLGYDVTN</sequence>
<organism evidence="2 3">
    <name type="scientific">Slackia isoflavoniconvertens</name>
    <dbReference type="NCBI Taxonomy" id="572010"/>
    <lineage>
        <taxon>Bacteria</taxon>
        <taxon>Bacillati</taxon>
        <taxon>Actinomycetota</taxon>
        <taxon>Coriobacteriia</taxon>
        <taxon>Eggerthellales</taxon>
        <taxon>Eggerthellaceae</taxon>
        <taxon>Slackia</taxon>
    </lineage>
</organism>
<name>A0A3N0ID06_9ACTN</name>
<dbReference type="Gene3D" id="3.30.70.2390">
    <property type="match status" value="1"/>
</dbReference>
<evidence type="ECO:0000313" key="2">
    <source>
        <dbReference type="EMBL" id="RNM34879.1"/>
    </source>
</evidence>
<dbReference type="Proteomes" id="UP000271472">
    <property type="component" value="Unassembled WGS sequence"/>
</dbReference>
<accession>A0A3N0ID06</accession>
<gene>
    <name evidence="2" type="ORF">DMP05_05825</name>
</gene>
<dbReference type="GeneID" id="98662756"/>
<evidence type="ECO:0000313" key="3">
    <source>
        <dbReference type="Proteomes" id="UP000271472"/>
    </source>
</evidence>
<evidence type="ECO:0000259" key="1">
    <source>
        <dbReference type="Pfam" id="PF13399"/>
    </source>
</evidence>
<dbReference type="InterPro" id="IPR027381">
    <property type="entry name" value="LytR/CpsA/Psr_C"/>
</dbReference>
<dbReference type="RefSeq" id="WP_123219562.1">
    <property type="nucleotide sequence ID" value="NZ_JACHYQ010000002.1"/>
</dbReference>
<dbReference type="AlphaFoldDB" id="A0A3N0ID06"/>
<keyword evidence="3" id="KW-1185">Reference proteome</keyword>
<proteinExistence type="predicted"/>
<protein>
    <recommendedName>
        <fullName evidence="1">LytR/CpsA/Psr regulator C-terminal domain-containing protein</fullName>
    </recommendedName>
</protein>
<reference evidence="3" key="1">
    <citation type="submission" date="2018-05" db="EMBL/GenBank/DDBJ databases">
        <title>Genome Sequencing of selected type strains of the family Eggerthellaceae.</title>
        <authorList>
            <person name="Danylec N."/>
            <person name="Stoll D.A."/>
            <person name="Doetsch A."/>
            <person name="Huch M."/>
        </authorList>
    </citation>
    <scope>NUCLEOTIDE SEQUENCE [LARGE SCALE GENOMIC DNA]</scope>
    <source>
        <strain evidence="3">DSM 22006</strain>
    </source>
</reference>
<feature type="domain" description="LytR/CpsA/Psr regulator C-terminal" evidence="1">
    <location>
        <begin position="63"/>
        <end position="155"/>
    </location>
</feature>